<dbReference type="Gene3D" id="3.50.50.60">
    <property type="entry name" value="FAD/NAD(P)-binding domain"/>
    <property type="match status" value="1"/>
</dbReference>
<dbReference type="InterPro" id="IPR036188">
    <property type="entry name" value="FAD/NAD-bd_sf"/>
</dbReference>
<dbReference type="GO" id="GO:0016491">
    <property type="term" value="F:oxidoreductase activity"/>
    <property type="evidence" value="ECO:0007669"/>
    <property type="project" value="InterPro"/>
</dbReference>
<dbReference type="InterPro" id="IPR050464">
    <property type="entry name" value="Zeta_carotene_desat/Oxidored"/>
</dbReference>
<dbReference type="EMBL" id="SJPT01000006">
    <property type="protein sequence ID" value="TWU21678.1"/>
    <property type="molecule type" value="Genomic_DNA"/>
</dbReference>
<keyword evidence="3" id="KW-1185">Reference proteome</keyword>
<dbReference type="PANTHER" id="PTHR42923">
    <property type="entry name" value="PROTOPORPHYRINOGEN OXIDASE"/>
    <property type="match status" value="1"/>
</dbReference>
<evidence type="ECO:0000313" key="2">
    <source>
        <dbReference type="EMBL" id="TWU21678.1"/>
    </source>
</evidence>
<dbReference type="SUPFAM" id="SSF51905">
    <property type="entry name" value="FAD/NAD(P)-binding domain"/>
    <property type="match status" value="1"/>
</dbReference>
<feature type="domain" description="Amine oxidase" evidence="1">
    <location>
        <begin position="80"/>
        <end position="543"/>
    </location>
</feature>
<sequence>MESERVSQSPPMLSRRELMTLLLGTSVANLAGCTSGVLPPEGELLSPDFSLGHRIRDGFRPHIERDECEHSAVVIVGGGIAGLSAAWRLKKAGFNDFLLLEIDRECGGTSRSGARGSFAFPWGAHYVPTPMQENCGLITLLKEMDVVIGETADGSPRVAERFLCRDPHERVFVDGKWSEGLYPRENATEDDLVQLERFQVEIDRWINRRDEQGRRMFAIPVANGSDCEQVTSLDQISMLDWMDSHAFSSPRLQWLVDYSCRDDYGLTIDQTSAWAGIFYFASRAKSTTTSSQEVMTWPEGNGRIVKHLVDSVQRQIRRSTGVCNIQVNSSADRSAKVTSWNRETERPVGVHCDQLIFAAPQFIVPYLIEDFDKITDRSVQSFQYGAWMVANVWLHDRPHENGMSMCWDNVIYQSKSLGYVTSTHQSGLDYGETVITWYYPLTEHEGKISRQQLLGMTWADWAEIVVADLSQAHADIGSLITRMDIMRWGHAMIQPRPGFVWSQTRRDAAKPIGNLHFAGTDLSGVALMEEAFYHGVRAAEEVLAKRGQSFESIL</sequence>
<organism evidence="2 3">
    <name type="scientific">Novipirellula galeiformis</name>
    <dbReference type="NCBI Taxonomy" id="2528004"/>
    <lineage>
        <taxon>Bacteria</taxon>
        <taxon>Pseudomonadati</taxon>
        <taxon>Planctomycetota</taxon>
        <taxon>Planctomycetia</taxon>
        <taxon>Pirellulales</taxon>
        <taxon>Pirellulaceae</taxon>
        <taxon>Novipirellula</taxon>
    </lineage>
</organism>
<proteinExistence type="predicted"/>
<evidence type="ECO:0000313" key="3">
    <source>
        <dbReference type="Proteomes" id="UP000316304"/>
    </source>
</evidence>
<protein>
    <submittedName>
        <fullName evidence="2">Protoporphyrinogen oxidase</fullName>
    </submittedName>
</protein>
<dbReference type="Pfam" id="PF01593">
    <property type="entry name" value="Amino_oxidase"/>
    <property type="match status" value="1"/>
</dbReference>
<name>A0A5C6CBS4_9BACT</name>
<reference evidence="2 3" key="1">
    <citation type="submission" date="2019-02" db="EMBL/GenBank/DDBJ databases">
        <title>Deep-cultivation of Planctomycetes and their phenomic and genomic characterization uncovers novel biology.</title>
        <authorList>
            <person name="Wiegand S."/>
            <person name="Jogler M."/>
            <person name="Boedeker C."/>
            <person name="Pinto D."/>
            <person name="Vollmers J."/>
            <person name="Rivas-Marin E."/>
            <person name="Kohn T."/>
            <person name="Peeters S.H."/>
            <person name="Heuer A."/>
            <person name="Rast P."/>
            <person name="Oberbeckmann S."/>
            <person name="Bunk B."/>
            <person name="Jeske O."/>
            <person name="Meyerdierks A."/>
            <person name="Storesund J.E."/>
            <person name="Kallscheuer N."/>
            <person name="Luecker S."/>
            <person name="Lage O.M."/>
            <person name="Pohl T."/>
            <person name="Merkel B.J."/>
            <person name="Hornburger P."/>
            <person name="Mueller R.-W."/>
            <person name="Bruemmer F."/>
            <person name="Labrenz M."/>
            <person name="Spormann A.M."/>
            <person name="Op Den Camp H."/>
            <person name="Overmann J."/>
            <person name="Amann R."/>
            <person name="Jetten M.S.M."/>
            <person name="Mascher T."/>
            <person name="Medema M.H."/>
            <person name="Devos D.P."/>
            <person name="Kaster A.-K."/>
            <person name="Ovreas L."/>
            <person name="Rohde M."/>
            <person name="Galperin M.Y."/>
            <person name="Jogler C."/>
        </authorList>
    </citation>
    <scope>NUCLEOTIDE SEQUENCE [LARGE SCALE GENOMIC DNA]</scope>
    <source>
        <strain evidence="2 3">Pla52o</strain>
    </source>
</reference>
<dbReference type="AlphaFoldDB" id="A0A5C6CBS4"/>
<dbReference type="Proteomes" id="UP000316304">
    <property type="component" value="Unassembled WGS sequence"/>
</dbReference>
<dbReference type="InterPro" id="IPR002937">
    <property type="entry name" value="Amino_oxidase"/>
</dbReference>
<dbReference type="OrthoDB" id="231484at2"/>
<accession>A0A5C6CBS4</accession>
<evidence type="ECO:0000259" key="1">
    <source>
        <dbReference type="Pfam" id="PF01593"/>
    </source>
</evidence>
<dbReference type="PANTHER" id="PTHR42923:SF39">
    <property type="entry name" value="AMINO OXIDASE"/>
    <property type="match status" value="1"/>
</dbReference>
<comment type="caution">
    <text evidence="2">The sequence shown here is derived from an EMBL/GenBank/DDBJ whole genome shotgun (WGS) entry which is preliminary data.</text>
</comment>
<gene>
    <name evidence="2" type="ORF">Pla52o_38650</name>
</gene>